<protein>
    <recommendedName>
        <fullName evidence="3">Pyrroline-5-carboxylate reductase catalytic N-terminal domain-containing protein</fullName>
    </recommendedName>
</protein>
<accession>A0A1N6JZW1</accession>
<evidence type="ECO:0000313" key="2">
    <source>
        <dbReference type="Proteomes" id="UP000185003"/>
    </source>
</evidence>
<dbReference type="Gene3D" id="3.40.50.720">
    <property type="entry name" value="NAD(P)-binding Rossmann-like Domain"/>
    <property type="match status" value="1"/>
</dbReference>
<dbReference type="OrthoDB" id="1523398at2"/>
<keyword evidence="2" id="KW-1185">Reference proteome</keyword>
<evidence type="ECO:0000313" key="1">
    <source>
        <dbReference type="EMBL" id="SIO49789.1"/>
    </source>
</evidence>
<evidence type="ECO:0008006" key="3">
    <source>
        <dbReference type="Google" id="ProtNLM"/>
    </source>
</evidence>
<name>A0A1N6JZW1_9BACT</name>
<sequence length="138" mass="15206">MTTTTTIAIIGKTPLAQTLSKGRYRILLFGWECKEGELMDCPIEASWEADIIVLAAQAEEMAEKIRAVAVQKIVLSNGSLETLQTLLPHSKVVEFSNLSPEQRVINISGDDGEALYATADLLRSVGFFPDIQLKRNKL</sequence>
<dbReference type="AlphaFoldDB" id="A0A1N6JZW1"/>
<reference evidence="2" key="1">
    <citation type="submission" date="2016-11" db="EMBL/GenBank/DDBJ databases">
        <authorList>
            <person name="Varghese N."/>
            <person name="Submissions S."/>
        </authorList>
    </citation>
    <scope>NUCLEOTIDE SEQUENCE [LARGE SCALE GENOMIC DNA]</scope>
    <source>
        <strain evidence="2">DSM 24787</strain>
    </source>
</reference>
<dbReference type="STRING" id="536979.SAMN04488055_4780"/>
<dbReference type="EMBL" id="FSRA01000002">
    <property type="protein sequence ID" value="SIO49789.1"/>
    <property type="molecule type" value="Genomic_DNA"/>
</dbReference>
<proteinExistence type="predicted"/>
<organism evidence="1 2">
    <name type="scientific">Chitinophaga niabensis</name>
    <dbReference type="NCBI Taxonomy" id="536979"/>
    <lineage>
        <taxon>Bacteria</taxon>
        <taxon>Pseudomonadati</taxon>
        <taxon>Bacteroidota</taxon>
        <taxon>Chitinophagia</taxon>
        <taxon>Chitinophagales</taxon>
        <taxon>Chitinophagaceae</taxon>
        <taxon>Chitinophaga</taxon>
    </lineage>
</organism>
<gene>
    <name evidence="1" type="ORF">SAMN04488055_4780</name>
</gene>
<dbReference type="Proteomes" id="UP000185003">
    <property type="component" value="Unassembled WGS sequence"/>
</dbReference>
<dbReference type="RefSeq" id="WP_074242076.1">
    <property type="nucleotide sequence ID" value="NZ_FSRA01000002.1"/>
</dbReference>